<organism evidence="8 9">
    <name type="scientific">Massariosphaeria phaeospora</name>
    <dbReference type="NCBI Taxonomy" id="100035"/>
    <lineage>
        <taxon>Eukaryota</taxon>
        <taxon>Fungi</taxon>
        <taxon>Dikarya</taxon>
        <taxon>Ascomycota</taxon>
        <taxon>Pezizomycotina</taxon>
        <taxon>Dothideomycetes</taxon>
        <taxon>Pleosporomycetidae</taxon>
        <taxon>Pleosporales</taxon>
        <taxon>Pleosporales incertae sedis</taxon>
        <taxon>Massariosphaeria</taxon>
    </lineage>
</organism>
<evidence type="ECO:0000256" key="2">
    <source>
        <dbReference type="ARBA" id="ARBA00022692"/>
    </source>
</evidence>
<dbReference type="InterPro" id="IPR052337">
    <property type="entry name" value="SAT4-like"/>
</dbReference>
<reference evidence="8 9" key="1">
    <citation type="submission" date="2020-01" db="EMBL/GenBank/DDBJ databases">
        <authorList>
            <consortium name="DOE Joint Genome Institute"/>
            <person name="Haridas S."/>
            <person name="Albert R."/>
            <person name="Binder M."/>
            <person name="Bloem J."/>
            <person name="Labutti K."/>
            <person name="Salamov A."/>
            <person name="Andreopoulos B."/>
            <person name="Baker S.E."/>
            <person name="Barry K."/>
            <person name="Bills G."/>
            <person name="Bluhm B.H."/>
            <person name="Cannon C."/>
            <person name="Castanera R."/>
            <person name="Culley D.E."/>
            <person name="Daum C."/>
            <person name="Ezra D."/>
            <person name="Gonzalez J.B."/>
            <person name="Henrissat B."/>
            <person name="Kuo A."/>
            <person name="Liang C."/>
            <person name="Lipzen A."/>
            <person name="Lutzoni F."/>
            <person name="Magnuson J."/>
            <person name="Mondo S."/>
            <person name="Nolan M."/>
            <person name="Ohm R."/>
            <person name="Pangilinan J."/>
            <person name="Park H.-J.H."/>
            <person name="Ramirez L."/>
            <person name="Alfaro M."/>
            <person name="Sun H."/>
            <person name="Tritt A."/>
            <person name="Yoshinaga Y."/>
            <person name="Zwiers L.-H.L."/>
            <person name="Turgeon B.G."/>
            <person name="Goodwin S.B."/>
            <person name="Spatafora J.W."/>
            <person name="Crous P.W."/>
            <person name="Grigoriev I.V."/>
        </authorList>
    </citation>
    <scope>NUCLEOTIDE SEQUENCE [LARGE SCALE GENOMIC DNA]</scope>
    <source>
        <strain evidence="8 9">CBS 611.86</strain>
    </source>
</reference>
<feature type="non-terminal residue" evidence="8">
    <location>
        <position position="1"/>
    </location>
</feature>
<dbReference type="AlphaFoldDB" id="A0A7C8M609"/>
<feature type="transmembrane region" description="Helical" evidence="6">
    <location>
        <begin position="108"/>
        <end position="126"/>
    </location>
</feature>
<evidence type="ECO:0000256" key="5">
    <source>
        <dbReference type="ARBA" id="ARBA00038359"/>
    </source>
</evidence>
<feature type="domain" description="Rhodopsin" evidence="7">
    <location>
        <begin position="1"/>
        <end position="185"/>
    </location>
</feature>
<dbReference type="EMBL" id="JAADJZ010000042">
    <property type="protein sequence ID" value="KAF2864662.1"/>
    <property type="molecule type" value="Genomic_DNA"/>
</dbReference>
<dbReference type="PANTHER" id="PTHR33048:SF47">
    <property type="entry name" value="INTEGRAL MEMBRANE PROTEIN-RELATED"/>
    <property type="match status" value="1"/>
</dbReference>
<dbReference type="GO" id="GO:0016020">
    <property type="term" value="C:membrane"/>
    <property type="evidence" value="ECO:0007669"/>
    <property type="project" value="UniProtKB-SubCell"/>
</dbReference>
<sequence>GYGRHIVAAVTLVNPNAVPTLLKTIFALEQLYGAALTAAKCSIIMFLWRIFSRTSMRWYLIGLLVVSVSWWIMVLFISVFNCVPVAAFWDLTITDRYCLDNYKTYVGISWPNMFTDFALTLLPIPYVWRLQIPVKQKLLVAVTLVMGGATCVISAVRLANILNHFSLVDPTWDSVTLMKWTAIEIYW</sequence>
<keyword evidence="3 6" id="KW-1133">Transmembrane helix</keyword>
<dbReference type="Proteomes" id="UP000481861">
    <property type="component" value="Unassembled WGS sequence"/>
</dbReference>
<evidence type="ECO:0000313" key="8">
    <source>
        <dbReference type="EMBL" id="KAF2864662.1"/>
    </source>
</evidence>
<keyword evidence="9" id="KW-1185">Reference proteome</keyword>
<protein>
    <recommendedName>
        <fullName evidence="7">Rhodopsin domain-containing protein</fullName>
    </recommendedName>
</protein>
<feature type="transmembrane region" description="Helical" evidence="6">
    <location>
        <begin position="138"/>
        <end position="159"/>
    </location>
</feature>
<comment type="similarity">
    <text evidence="5">Belongs to the SAT4 family.</text>
</comment>
<dbReference type="Pfam" id="PF20684">
    <property type="entry name" value="Fung_rhodopsin"/>
    <property type="match status" value="1"/>
</dbReference>
<gene>
    <name evidence="8" type="ORF">BDV95DRAFT_655830</name>
</gene>
<dbReference type="OrthoDB" id="3934549at2759"/>
<comment type="subcellular location">
    <subcellularLocation>
        <location evidence="1">Membrane</location>
        <topology evidence="1">Multi-pass membrane protein</topology>
    </subcellularLocation>
</comment>
<accession>A0A7C8M609</accession>
<name>A0A7C8M609_9PLEO</name>
<evidence type="ECO:0000256" key="1">
    <source>
        <dbReference type="ARBA" id="ARBA00004141"/>
    </source>
</evidence>
<evidence type="ECO:0000313" key="9">
    <source>
        <dbReference type="Proteomes" id="UP000481861"/>
    </source>
</evidence>
<evidence type="ECO:0000259" key="7">
    <source>
        <dbReference type="Pfam" id="PF20684"/>
    </source>
</evidence>
<dbReference type="InterPro" id="IPR049326">
    <property type="entry name" value="Rhodopsin_dom_fungi"/>
</dbReference>
<evidence type="ECO:0000256" key="4">
    <source>
        <dbReference type="ARBA" id="ARBA00023136"/>
    </source>
</evidence>
<dbReference type="PANTHER" id="PTHR33048">
    <property type="entry name" value="PTH11-LIKE INTEGRAL MEMBRANE PROTEIN (AFU_ORTHOLOGUE AFUA_5G11245)"/>
    <property type="match status" value="1"/>
</dbReference>
<keyword evidence="4 6" id="KW-0472">Membrane</keyword>
<keyword evidence="2 6" id="KW-0812">Transmembrane</keyword>
<evidence type="ECO:0000256" key="3">
    <source>
        <dbReference type="ARBA" id="ARBA00022989"/>
    </source>
</evidence>
<proteinExistence type="inferred from homology"/>
<feature type="transmembrane region" description="Helical" evidence="6">
    <location>
        <begin position="31"/>
        <end position="51"/>
    </location>
</feature>
<feature type="transmembrane region" description="Helical" evidence="6">
    <location>
        <begin position="58"/>
        <end position="88"/>
    </location>
</feature>
<comment type="caution">
    <text evidence="8">The sequence shown here is derived from an EMBL/GenBank/DDBJ whole genome shotgun (WGS) entry which is preliminary data.</text>
</comment>
<evidence type="ECO:0000256" key="6">
    <source>
        <dbReference type="SAM" id="Phobius"/>
    </source>
</evidence>